<accession>A0A432ZZJ1</accession>
<keyword evidence="1 2" id="KW-0371">Homeobox</keyword>
<evidence type="ECO:0000259" key="4">
    <source>
        <dbReference type="PROSITE" id="PS50071"/>
    </source>
</evidence>
<gene>
    <name evidence="5" type="ORF">BC936DRAFT_143318</name>
</gene>
<dbReference type="PROSITE" id="PS50071">
    <property type="entry name" value="HOMEOBOX_2"/>
    <property type="match status" value="1"/>
</dbReference>
<evidence type="ECO:0000313" key="6">
    <source>
        <dbReference type="Proteomes" id="UP000268093"/>
    </source>
</evidence>
<name>A0A432ZZJ1_9FUNG</name>
<dbReference type="InterPro" id="IPR001356">
    <property type="entry name" value="HD"/>
</dbReference>
<feature type="non-terminal residue" evidence="5">
    <location>
        <position position="1"/>
    </location>
</feature>
<feature type="DNA-binding region" description="Homeobox" evidence="1">
    <location>
        <begin position="44"/>
        <end position="114"/>
    </location>
</feature>
<dbReference type="InterPro" id="IPR009057">
    <property type="entry name" value="Homeodomain-like_sf"/>
</dbReference>
<comment type="caution">
    <text evidence="5">The sequence shown here is derived from an EMBL/GenBank/DDBJ whole genome shotgun (WGS) entry which is preliminary data.</text>
</comment>
<dbReference type="Gene3D" id="1.10.10.60">
    <property type="entry name" value="Homeodomain-like"/>
    <property type="match status" value="1"/>
</dbReference>
<evidence type="ECO:0000256" key="3">
    <source>
        <dbReference type="SAM" id="MobiDB-lite"/>
    </source>
</evidence>
<feature type="region of interest" description="Disordered" evidence="3">
    <location>
        <begin position="202"/>
        <end position="230"/>
    </location>
</feature>
<dbReference type="AlphaFoldDB" id="A0A432ZZJ1"/>
<comment type="subcellular location">
    <subcellularLocation>
        <location evidence="1 2">Nucleus</location>
    </subcellularLocation>
</comment>
<dbReference type="SMART" id="SM00389">
    <property type="entry name" value="HOX"/>
    <property type="match status" value="1"/>
</dbReference>
<dbReference type="Pfam" id="PF00046">
    <property type="entry name" value="Homeodomain"/>
    <property type="match status" value="1"/>
</dbReference>
<dbReference type="GO" id="GO:0003677">
    <property type="term" value="F:DNA binding"/>
    <property type="evidence" value="ECO:0007669"/>
    <property type="project" value="UniProtKB-UniRule"/>
</dbReference>
<protein>
    <recommendedName>
        <fullName evidence="4">Homeobox domain-containing protein</fullName>
    </recommendedName>
</protein>
<keyword evidence="1 2" id="KW-0539">Nucleus</keyword>
<evidence type="ECO:0000313" key="5">
    <source>
        <dbReference type="EMBL" id="RUO95745.1"/>
    </source>
</evidence>
<dbReference type="CDD" id="cd00086">
    <property type="entry name" value="homeodomain"/>
    <property type="match status" value="1"/>
</dbReference>
<dbReference type="GO" id="GO:0005634">
    <property type="term" value="C:nucleus"/>
    <property type="evidence" value="ECO:0007669"/>
    <property type="project" value="UniProtKB-SubCell"/>
</dbReference>
<proteinExistence type="predicted"/>
<dbReference type="SUPFAM" id="SSF46689">
    <property type="entry name" value="Homeodomain-like"/>
    <property type="match status" value="1"/>
</dbReference>
<keyword evidence="1 2" id="KW-0238">DNA-binding</keyword>
<feature type="region of interest" description="Disordered" evidence="3">
    <location>
        <begin position="243"/>
        <end position="262"/>
    </location>
</feature>
<dbReference type="EMBL" id="RBNI01026239">
    <property type="protein sequence ID" value="RUO95745.1"/>
    <property type="molecule type" value="Genomic_DNA"/>
</dbReference>
<sequence>IWDDLYQILAFRFTHAATLYHICTKKEKNKKSFSYSMSLPTTTTPRRRHRITPKQAEMLEAYFVEDHAPNINRRVVISEQLGLSLKYVYYCWAEVAVDHERRFQHRRSKIKAEQGLKQEPDLVKPEVMGPRVLLPSATESAPKPYPRGFAIRSETSAAAAAVVAAYQPTRAIRPILLPQPRNTRPRSSPFFADDQLRDPFLSKYPHSYHHPHASSDTYGPRLPELRSRPPSVAPDVRVGWGMPVPSLPASSDSGSDSKERLPPLECMIPSVARTPYSFTSPYQTPPFPFPSSPSSYLVPSSTASSSSFPIRNQRRRNSIVIKPYPVRPLIPYFYYHPTIGLLCPPSATKKINEVKIEKDGR</sequence>
<dbReference type="Proteomes" id="UP000268093">
    <property type="component" value="Unassembled WGS sequence"/>
</dbReference>
<evidence type="ECO:0000256" key="1">
    <source>
        <dbReference type="PROSITE-ProRule" id="PRU00108"/>
    </source>
</evidence>
<keyword evidence="6" id="KW-1185">Reference proteome</keyword>
<reference evidence="5 6" key="1">
    <citation type="journal article" date="2018" name="New Phytol.">
        <title>Phylogenomics of Endogonaceae and evolution of mycorrhizas within Mucoromycota.</title>
        <authorList>
            <person name="Chang Y."/>
            <person name="Desiro A."/>
            <person name="Na H."/>
            <person name="Sandor L."/>
            <person name="Lipzen A."/>
            <person name="Clum A."/>
            <person name="Barry K."/>
            <person name="Grigoriev I.V."/>
            <person name="Martin F.M."/>
            <person name="Stajich J.E."/>
            <person name="Smith M.E."/>
            <person name="Bonito G."/>
            <person name="Spatafora J.W."/>
        </authorList>
    </citation>
    <scope>NUCLEOTIDE SEQUENCE [LARGE SCALE GENOMIC DNA]</scope>
    <source>
        <strain evidence="5 6">GMNB39</strain>
    </source>
</reference>
<organism evidence="5 6">
    <name type="scientific">Jimgerdemannia flammicorona</name>
    <dbReference type="NCBI Taxonomy" id="994334"/>
    <lineage>
        <taxon>Eukaryota</taxon>
        <taxon>Fungi</taxon>
        <taxon>Fungi incertae sedis</taxon>
        <taxon>Mucoromycota</taxon>
        <taxon>Mucoromycotina</taxon>
        <taxon>Endogonomycetes</taxon>
        <taxon>Endogonales</taxon>
        <taxon>Endogonaceae</taxon>
        <taxon>Jimgerdemannia</taxon>
    </lineage>
</organism>
<feature type="domain" description="Homeobox" evidence="4">
    <location>
        <begin position="42"/>
        <end position="113"/>
    </location>
</feature>
<evidence type="ECO:0000256" key="2">
    <source>
        <dbReference type="RuleBase" id="RU000682"/>
    </source>
</evidence>